<comment type="caution">
    <text evidence="1">The sequence shown here is derived from an EMBL/GenBank/DDBJ whole genome shotgun (WGS) entry which is preliminary data.</text>
</comment>
<keyword evidence="2" id="KW-1185">Reference proteome</keyword>
<dbReference type="EMBL" id="JBBBZM010000012">
    <property type="protein sequence ID" value="KAL0639402.1"/>
    <property type="molecule type" value="Genomic_DNA"/>
</dbReference>
<protein>
    <submittedName>
        <fullName evidence="1">Uncharacterized protein</fullName>
    </submittedName>
</protein>
<accession>A0ABR3GUK2</accession>
<sequence length="120" mass="13908">MSPIDVTLITYSYSPKSFETPDQAPIYTSFTFNTEKSVRHALAYWTSIGTGHYGDIDLLFGDDSSKPHWSGLSKKEVSVMEINLRQRKVETVVQIVKSLEDLWRVRMYYVPQESWLLLKN</sequence>
<gene>
    <name evidence="1" type="ORF">Q9L58_001629</name>
</gene>
<name>A0ABR3GUK2_9PEZI</name>
<proteinExistence type="predicted"/>
<organism evidence="1 2">
    <name type="scientific">Discina gigas</name>
    <dbReference type="NCBI Taxonomy" id="1032678"/>
    <lineage>
        <taxon>Eukaryota</taxon>
        <taxon>Fungi</taxon>
        <taxon>Dikarya</taxon>
        <taxon>Ascomycota</taxon>
        <taxon>Pezizomycotina</taxon>
        <taxon>Pezizomycetes</taxon>
        <taxon>Pezizales</taxon>
        <taxon>Discinaceae</taxon>
        <taxon>Discina</taxon>
    </lineage>
</organism>
<dbReference type="Proteomes" id="UP001447188">
    <property type="component" value="Unassembled WGS sequence"/>
</dbReference>
<evidence type="ECO:0000313" key="1">
    <source>
        <dbReference type="EMBL" id="KAL0639402.1"/>
    </source>
</evidence>
<reference evidence="1 2" key="1">
    <citation type="submission" date="2024-02" db="EMBL/GenBank/DDBJ databases">
        <title>Discinaceae phylogenomics.</title>
        <authorList>
            <person name="Dirks A.C."/>
            <person name="James T.Y."/>
        </authorList>
    </citation>
    <scope>NUCLEOTIDE SEQUENCE [LARGE SCALE GENOMIC DNA]</scope>
    <source>
        <strain evidence="1 2">ACD0624</strain>
    </source>
</reference>
<evidence type="ECO:0000313" key="2">
    <source>
        <dbReference type="Proteomes" id="UP001447188"/>
    </source>
</evidence>